<organism evidence="1 2">
    <name type="scientific">Naganishia adeliensis</name>
    <dbReference type="NCBI Taxonomy" id="92952"/>
    <lineage>
        <taxon>Eukaryota</taxon>
        <taxon>Fungi</taxon>
        <taxon>Dikarya</taxon>
        <taxon>Basidiomycota</taxon>
        <taxon>Agaricomycotina</taxon>
        <taxon>Tremellomycetes</taxon>
        <taxon>Filobasidiales</taxon>
        <taxon>Filobasidiaceae</taxon>
        <taxon>Naganishia</taxon>
    </lineage>
</organism>
<evidence type="ECO:0000313" key="2">
    <source>
        <dbReference type="Proteomes" id="UP001230649"/>
    </source>
</evidence>
<reference evidence="1" key="1">
    <citation type="submission" date="2023-04" db="EMBL/GenBank/DDBJ databases">
        <title>Draft Genome sequencing of Naganishia species isolated from polar environments using Oxford Nanopore Technology.</title>
        <authorList>
            <person name="Leo P."/>
            <person name="Venkateswaran K."/>
        </authorList>
    </citation>
    <scope>NUCLEOTIDE SEQUENCE</scope>
    <source>
        <strain evidence="1">MNA-CCFEE 5262</strain>
    </source>
</reference>
<name>A0ACC2V3J7_9TREE</name>
<comment type="caution">
    <text evidence="1">The sequence shown here is derived from an EMBL/GenBank/DDBJ whole genome shotgun (WGS) entry which is preliminary data.</text>
</comment>
<dbReference type="Proteomes" id="UP001230649">
    <property type="component" value="Unassembled WGS sequence"/>
</dbReference>
<protein>
    <submittedName>
        <fullName evidence="1">NRPS-like protein biosynthetic cluster</fullName>
    </submittedName>
</protein>
<gene>
    <name evidence="1" type="ORF">QFC20_007061</name>
</gene>
<keyword evidence="2" id="KW-1185">Reference proteome</keyword>
<sequence>MTITISKDQPGNQFTFSSITEMVEVRARETPDYPIIAVPDKQFQFHQYTYRDIDDGANRLAHYYTSLGVKPREKGDASSSIVTAMLAPSSIDYAINELAFAKMGHTTLFLSTNNSVPALTHLLKATGATTLVVHPSLLANGKDAIADLSEQACQLVDIAEKSVWDNAEAVKAYPRALTPEQEGPLPVFIVHSSGSTGFPKPIILSHKASAYNFSGTGFGLQAFTTLPLYHNHGHSCFYRAIHGRKLLSLFPSELPLTTANITAALENAEHTEGFYVVPYVLKLLGESEAGIRLLQSFKIVTYGGAACPDELGDRLVENGVRLVGHYGMTEVGQLGTSLRDFENDKAWNYVRFSGPYVSSGVDKYLRFEPQGNGSFELVTLDGWGGKVRSNNPDNSYSSSDLFVPHPTIEGAYKFIGRLDDTLTLVNGEKCQPTSMELSLKGESPYISEAIVFGIARPHVGALILPTDKGAELLAQPDGQAMLFSAIWPTIEKANEEAPSHGKLLPEMLIFLPANTQIPRADKASIIRPKVYKMFEDKIDDIYARYERGEAYIPGQQITKQQKSGAQLEEYLTGMIGGYAKSTTLERDTDFFEFGIDSLQAARIRTTIQKEIDLGGKTLSSNIVFENPTVSQLAQYLDNVVSGGEQLSKDEAQMAKMQELVNKYSHFAQRPTSQTPRPSKRTIVLTGATGSLGAHLLDQLLDQPDVARIICFVRARNDEDARKRVEESLKVRCLRPLSDREGEVEAYPSDLSLADLGLGERYEDVRAAVTDIIANAWAVNFTLNVESFENSNIRALYNLLNLAITSPITGGASLFFSSSYAPLPLLLSQANPDIHSVSAVAAHTGPTNAESISTNPADAQGMGYARSKWVAENLVGLASRSRGIRAENLRIGQMVGDTRAGKGAQVIKAMPDLDETLSWLPVDLAAKSIVEVIYSDVHRPLWHILNSSKKTTWQTVWNALRSAGIEFDVVSKKEWIDRLRKSNPDVSVNPTYKLVDFFGNKYDHDVVVKRAAYPTVETAKVSRTIASEPYVDEEIVGKFVGAWRKSGFLQ</sequence>
<dbReference type="EMBL" id="JASBWS010000149">
    <property type="protein sequence ID" value="KAJ9093754.1"/>
    <property type="molecule type" value="Genomic_DNA"/>
</dbReference>
<proteinExistence type="predicted"/>
<accession>A0ACC2V3J7</accession>
<evidence type="ECO:0000313" key="1">
    <source>
        <dbReference type="EMBL" id="KAJ9093754.1"/>
    </source>
</evidence>